<evidence type="ECO:0000313" key="1">
    <source>
        <dbReference type="EMBL" id="MCI49692.1"/>
    </source>
</evidence>
<sequence>MPNQGTGHNHLVNVMEETWEEGSDPLTTLTKVEVATLHHYVAEINEIHLEATKIEGEIMLLLYEDFHDHHR</sequence>
<comment type="caution">
    <text evidence="1">The sequence shown here is derived from an EMBL/GenBank/DDBJ whole genome shotgun (WGS) entry which is preliminary data.</text>
</comment>
<feature type="non-terminal residue" evidence="1">
    <location>
        <position position="71"/>
    </location>
</feature>
<protein>
    <submittedName>
        <fullName evidence="1">Uncharacterized protein</fullName>
    </submittedName>
</protein>
<dbReference type="EMBL" id="LXQA010404982">
    <property type="protein sequence ID" value="MCI49692.1"/>
    <property type="molecule type" value="Genomic_DNA"/>
</dbReference>
<name>A0A392SMQ7_9FABA</name>
<organism evidence="1 2">
    <name type="scientific">Trifolium medium</name>
    <dbReference type="NCBI Taxonomy" id="97028"/>
    <lineage>
        <taxon>Eukaryota</taxon>
        <taxon>Viridiplantae</taxon>
        <taxon>Streptophyta</taxon>
        <taxon>Embryophyta</taxon>
        <taxon>Tracheophyta</taxon>
        <taxon>Spermatophyta</taxon>
        <taxon>Magnoliopsida</taxon>
        <taxon>eudicotyledons</taxon>
        <taxon>Gunneridae</taxon>
        <taxon>Pentapetalae</taxon>
        <taxon>rosids</taxon>
        <taxon>fabids</taxon>
        <taxon>Fabales</taxon>
        <taxon>Fabaceae</taxon>
        <taxon>Papilionoideae</taxon>
        <taxon>50 kb inversion clade</taxon>
        <taxon>NPAAA clade</taxon>
        <taxon>Hologalegina</taxon>
        <taxon>IRL clade</taxon>
        <taxon>Trifolieae</taxon>
        <taxon>Trifolium</taxon>
    </lineage>
</organism>
<dbReference type="AlphaFoldDB" id="A0A392SMQ7"/>
<evidence type="ECO:0000313" key="2">
    <source>
        <dbReference type="Proteomes" id="UP000265520"/>
    </source>
</evidence>
<reference evidence="1 2" key="1">
    <citation type="journal article" date="2018" name="Front. Plant Sci.">
        <title>Red Clover (Trifolium pratense) and Zigzag Clover (T. medium) - A Picture of Genomic Similarities and Differences.</title>
        <authorList>
            <person name="Dluhosova J."/>
            <person name="Istvanek J."/>
            <person name="Nedelnik J."/>
            <person name="Repkova J."/>
        </authorList>
    </citation>
    <scope>NUCLEOTIDE SEQUENCE [LARGE SCALE GENOMIC DNA]</scope>
    <source>
        <strain evidence="2">cv. 10/8</strain>
        <tissue evidence="1">Leaf</tissue>
    </source>
</reference>
<accession>A0A392SMQ7</accession>
<keyword evidence="2" id="KW-1185">Reference proteome</keyword>
<proteinExistence type="predicted"/>
<dbReference type="Proteomes" id="UP000265520">
    <property type="component" value="Unassembled WGS sequence"/>
</dbReference>